<sequence>MLTDSAEFRIRARHSVRLQVRRQGPMRIGLHASELGALSRVPIGGTDWRSALSSNAVRSACCASVAWRRGRQENACRASRAAPP</sequence>
<dbReference type="AlphaFoldDB" id="A0AAW9CNF3"/>
<proteinExistence type="predicted"/>
<accession>A0AAW9CNF3</accession>
<reference evidence="1" key="1">
    <citation type="submission" date="2018-08" db="EMBL/GenBank/DDBJ databases">
        <title>Identification of Burkholderia cepacia strains that express a Burkholderia pseudomallei-like capsular polysaccharide.</title>
        <authorList>
            <person name="Burtnick M.N."/>
            <person name="Vongsouvath M."/>
            <person name="Newton P."/>
            <person name="Wuthiekanun V."/>
            <person name="Limmathurotsakul D."/>
            <person name="Brett P.J."/>
            <person name="Chantratita N."/>
            <person name="Dance D.A."/>
        </authorList>
    </citation>
    <scope>NUCLEOTIDE SEQUENCE</scope>
    <source>
        <strain evidence="1">SBXCC001</strain>
    </source>
</reference>
<evidence type="ECO:0000313" key="1">
    <source>
        <dbReference type="EMBL" id="MDW9251101.1"/>
    </source>
</evidence>
<dbReference type="EMBL" id="QXCT01000001">
    <property type="protein sequence ID" value="MDW9251101.1"/>
    <property type="molecule type" value="Genomic_DNA"/>
</dbReference>
<evidence type="ECO:0008006" key="3">
    <source>
        <dbReference type="Google" id="ProtNLM"/>
    </source>
</evidence>
<protein>
    <recommendedName>
        <fullName evidence="3">DUF4236 domain-containing protein</fullName>
    </recommendedName>
</protein>
<evidence type="ECO:0000313" key="2">
    <source>
        <dbReference type="Proteomes" id="UP001272137"/>
    </source>
</evidence>
<gene>
    <name evidence="1" type="ORF">C7S16_5877</name>
</gene>
<dbReference type="Proteomes" id="UP001272137">
    <property type="component" value="Unassembled WGS sequence"/>
</dbReference>
<organism evidence="1 2">
    <name type="scientific">Burkholderia thailandensis</name>
    <dbReference type="NCBI Taxonomy" id="57975"/>
    <lineage>
        <taxon>Bacteria</taxon>
        <taxon>Pseudomonadati</taxon>
        <taxon>Pseudomonadota</taxon>
        <taxon>Betaproteobacteria</taxon>
        <taxon>Burkholderiales</taxon>
        <taxon>Burkholderiaceae</taxon>
        <taxon>Burkholderia</taxon>
        <taxon>pseudomallei group</taxon>
    </lineage>
</organism>
<name>A0AAW9CNF3_BURTH</name>
<dbReference type="RefSeq" id="WP_172820595.1">
    <property type="nucleotide sequence ID" value="NZ_CP008915.2"/>
</dbReference>
<comment type="caution">
    <text evidence="1">The sequence shown here is derived from an EMBL/GenBank/DDBJ whole genome shotgun (WGS) entry which is preliminary data.</text>
</comment>